<sequence>MTVVSYQLEHAKSSRSKCKTCKSGIQKNALRFGSRRDATTSWFCIDCVSMKQLQSAESAHGSLEDIPGVSSLPDDDKREVLSKLKNRVAGGEAGEKSAAPVKRKAEVVFAEGESHKETKVTESAAPVAGESGEPEPAEA</sequence>
<geneLocation type="mitochondrion" evidence="9"/>
<feature type="region of interest" description="Disordered" evidence="6">
    <location>
        <begin position="56"/>
        <end position="76"/>
    </location>
</feature>
<reference evidence="9 11" key="2">
    <citation type="submission" date="2018-03" db="EMBL/GenBank/DDBJ databases">
        <authorList>
            <person name="Fogelqvist J."/>
        </authorList>
    </citation>
    <scope>NUCLEOTIDE SEQUENCE [LARGE SCALE GENOMIC DNA]</scope>
</reference>
<dbReference type="AlphaFoldDB" id="A0A0G4J698"/>
<keyword evidence="4" id="KW-0862">Zinc</keyword>
<comment type="subcellular location">
    <subcellularLocation>
        <location evidence="1">Nucleus</location>
    </subcellularLocation>
</comment>
<dbReference type="EMBL" id="CDSF01000133">
    <property type="protein sequence ID" value="CEP02909.1"/>
    <property type="molecule type" value="Genomic_DNA"/>
</dbReference>
<keyword evidence="3" id="KW-0863">Zinc-finger</keyword>
<evidence type="ECO:0000313" key="8">
    <source>
        <dbReference type="EMBL" id="CEP02909.1"/>
    </source>
</evidence>
<evidence type="ECO:0000256" key="6">
    <source>
        <dbReference type="SAM" id="MobiDB-lite"/>
    </source>
</evidence>
<evidence type="ECO:0000259" key="7">
    <source>
        <dbReference type="PROSITE" id="PS50064"/>
    </source>
</evidence>
<reference evidence="8 10" key="1">
    <citation type="submission" date="2015-02" db="EMBL/GenBank/DDBJ databases">
        <authorList>
            <person name="Chooi Y.-H."/>
        </authorList>
    </citation>
    <scope>NUCLEOTIDE SEQUENCE [LARGE SCALE GENOMIC DNA]</scope>
    <source>
        <strain evidence="8">E3</strain>
    </source>
</reference>
<dbReference type="EMBL" id="OVEO01000003">
    <property type="protein sequence ID" value="SPQ95013.1"/>
    <property type="molecule type" value="Genomic_DNA"/>
</dbReference>
<evidence type="ECO:0000313" key="11">
    <source>
        <dbReference type="Proteomes" id="UP000290189"/>
    </source>
</evidence>
<dbReference type="GO" id="GO:0003677">
    <property type="term" value="F:DNA binding"/>
    <property type="evidence" value="ECO:0007669"/>
    <property type="project" value="InterPro"/>
</dbReference>
<dbReference type="Pfam" id="PF00645">
    <property type="entry name" value="zf-PARP"/>
    <property type="match status" value="1"/>
</dbReference>
<evidence type="ECO:0000256" key="1">
    <source>
        <dbReference type="ARBA" id="ARBA00004123"/>
    </source>
</evidence>
<evidence type="ECO:0000313" key="9">
    <source>
        <dbReference type="EMBL" id="SPQ95013.1"/>
    </source>
</evidence>
<dbReference type="PROSITE" id="PS50064">
    <property type="entry name" value="ZF_PARP_2"/>
    <property type="match status" value="1"/>
</dbReference>
<accession>A0A0G4J698</accession>
<dbReference type="Gene3D" id="3.30.1740.10">
    <property type="entry name" value="Zinc finger, PARP-type"/>
    <property type="match status" value="1"/>
</dbReference>
<evidence type="ECO:0000256" key="5">
    <source>
        <dbReference type="ARBA" id="ARBA00023242"/>
    </source>
</evidence>
<organism evidence="8 10">
    <name type="scientific">Plasmodiophora brassicae</name>
    <name type="common">Clubroot disease agent</name>
    <dbReference type="NCBI Taxonomy" id="37360"/>
    <lineage>
        <taxon>Eukaryota</taxon>
        <taxon>Sar</taxon>
        <taxon>Rhizaria</taxon>
        <taxon>Endomyxa</taxon>
        <taxon>Phytomyxea</taxon>
        <taxon>Plasmodiophorida</taxon>
        <taxon>Plasmodiophoridae</taxon>
        <taxon>Plasmodiophora</taxon>
    </lineage>
</organism>
<dbReference type="InterPro" id="IPR036957">
    <property type="entry name" value="Znf_PARP_sf"/>
</dbReference>
<proteinExistence type="predicted"/>
<dbReference type="GO" id="GO:0008270">
    <property type="term" value="F:zinc ion binding"/>
    <property type="evidence" value="ECO:0007669"/>
    <property type="project" value="UniProtKB-KW"/>
</dbReference>
<dbReference type="STRING" id="37360.A0A0G4J698"/>
<name>A0A0G4J698_PLABS</name>
<keyword evidence="9" id="KW-0496">Mitochondrion</keyword>
<feature type="domain" description="PARP-type" evidence="7">
    <location>
        <begin position="6"/>
        <end position="80"/>
    </location>
</feature>
<evidence type="ECO:0000256" key="4">
    <source>
        <dbReference type="ARBA" id="ARBA00022833"/>
    </source>
</evidence>
<dbReference type="GO" id="GO:0005634">
    <property type="term" value="C:nucleus"/>
    <property type="evidence" value="ECO:0007669"/>
    <property type="project" value="UniProtKB-SubCell"/>
</dbReference>
<feature type="region of interest" description="Disordered" evidence="6">
    <location>
        <begin position="108"/>
        <end position="139"/>
    </location>
</feature>
<gene>
    <name evidence="8" type="ORF">PBRA_002876</name>
    <name evidence="9" type="ORF">PLBR_LOCUS2228</name>
</gene>
<dbReference type="Proteomes" id="UP000290189">
    <property type="component" value="Unassembled WGS sequence"/>
</dbReference>
<evidence type="ECO:0000256" key="3">
    <source>
        <dbReference type="ARBA" id="ARBA00022771"/>
    </source>
</evidence>
<keyword evidence="5" id="KW-0539">Nucleus</keyword>
<evidence type="ECO:0000256" key="2">
    <source>
        <dbReference type="ARBA" id="ARBA00022723"/>
    </source>
</evidence>
<evidence type="ECO:0000313" key="10">
    <source>
        <dbReference type="Proteomes" id="UP000039324"/>
    </source>
</evidence>
<protein>
    <recommendedName>
        <fullName evidence="7">PARP-type domain-containing protein</fullName>
    </recommendedName>
</protein>
<dbReference type="InterPro" id="IPR001510">
    <property type="entry name" value="Znf_PARP"/>
</dbReference>
<dbReference type="SMART" id="SM01336">
    <property type="entry name" value="zf-PARP"/>
    <property type="match status" value="1"/>
</dbReference>
<keyword evidence="2" id="KW-0479">Metal-binding</keyword>
<dbReference type="SUPFAM" id="SSF57716">
    <property type="entry name" value="Glucocorticoid receptor-like (DNA-binding domain)"/>
    <property type="match status" value="1"/>
</dbReference>
<dbReference type="Proteomes" id="UP000039324">
    <property type="component" value="Unassembled WGS sequence"/>
</dbReference>
<keyword evidence="10" id="KW-1185">Reference proteome</keyword>